<feature type="transmembrane region" description="Helical" evidence="1">
    <location>
        <begin position="56"/>
        <end position="77"/>
    </location>
</feature>
<keyword evidence="1" id="KW-0812">Transmembrane</keyword>
<evidence type="ECO:0000313" key="3">
    <source>
        <dbReference type="Proteomes" id="UP000466966"/>
    </source>
</evidence>
<keyword evidence="1" id="KW-1133">Transmembrane helix</keyword>
<protein>
    <submittedName>
        <fullName evidence="2">Uncharacterized protein</fullName>
    </submittedName>
</protein>
<proteinExistence type="predicted"/>
<dbReference type="Proteomes" id="UP000466966">
    <property type="component" value="Unassembled WGS sequence"/>
</dbReference>
<feature type="transmembrane region" description="Helical" evidence="1">
    <location>
        <begin position="12"/>
        <end position="31"/>
    </location>
</feature>
<reference evidence="2 3" key="1">
    <citation type="submission" date="2019-12" db="EMBL/GenBank/DDBJ databases">
        <title>Genomic-based taxomic classification of the family Erythrobacteraceae.</title>
        <authorList>
            <person name="Xu L."/>
        </authorList>
    </citation>
    <scope>NUCLEOTIDE SEQUENCE [LARGE SCALE GENOMIC DNA]</scope>
    <source>
        <strain evidence="2 3">M0322</strain>
    </source>
</reference>
<dbReference type="EMBL" id="WTYV01000004">
    <property type="protein sequence ID" value="MXO72373.1"/>
    <property type="molecule type" value="Genomic_DNA"/>
</dbReference>
<dbReference type="RefSeq" id="WP_160772282.1">
    <property type="nucleotide sequence ID" value="NZ_WTYV01000004.1"/>
</dbReference>
<evidence type="ECO:0000256" key="1">
    <source>
        <dbReference type="SAM" id="Phobius"/>
    </source>
</evidence>
<name>A0A844Z3C4_9SPHN</name>
<comment type="caution">
    <text evidence="2">The sequence shown here is derived from an EMBL/GenBank/DDBJ whole genome shotgun (WGS) entry which is preliminary data.</text>
</comment>
<dbReference type="AlphaFoldDB" id="A0A844Z3C4"/>
<sequence>MDDWSTQIADPAAVMVGLAALIGLVAARSWWKVSQSFGVQGKNVVKARATSHMREAAFLTAGAIGLASAGYLFRIFFMSAA</sequence>
<keyword evidence="1" id="KW-0472">Membrane</keyword>
<organism evidence="2 3">
    <name type="scientific">Alteraurantiacibacter buctensis</name>
    <dbReference type="NCBI Taxonomy" id="1503981"/>
    <lineage>
        <taxon>Bacteria</taxon>
        <taxon>Pseudomonadati</taxon>
        <taxon>Pseudomonadota</taxon>
        <taxon>Alphaproteobacteria</taxon>
        <taxon>Sphingomonadales</taxon>
        <taxon>Erythrobacteraceae</taxon>
        <taxon>Alteraurantiacibacter</taxon>
    </lineage>
</organism>
<evidence type="ECO:0000313" key="2">
    <source>
        <dbReference type="EMBL" id="MXO72373.1"/>
    </source>
</evidence>
<keyword evidence="3" id="KW-1185">Reference proteome</keyword>
<gene>
    <name evidence="2" type="ORF">GRI99_12115</name>
</gene>
<accession>A0A844Z3C4</accession>